<keyword evidence="2" id="KW-1003">Cell membrane</keyword>
<evidence type="ECO:0000313" key="14">
    <source>
        <dbReference type="Proteomes" id="UP000019460"/>
    </source>
</evidence>
<dbReference type="InterPro" id="IPR004089">
    <property type="entry name" value="MCPsignal_dom"/>
</dbReference>
<reference evidence="13 14" key="1">
    <citation type="submission" date="2012-11" db="EMBL/GenBank/DDBJ databases">
        <title>Genome assembly of Thiorhodococcus sp. AK35.</title>
        <authorList>
            <person name="Nupur N."/>
            <person name="Khatri I."/>
            <person name="Subramanian S."/>
            <person name="Pinnaka A."/>
        </authorList>
    </citation>
    <scope>NUCLEOTIDE SEQUENCE [LARGE SCALE GENOMIC DNA]</scope>
    <source>
        <strain evidence="13 14">AK35</strain>
    </source>
</reference>
<evidence type="ECO:0000256" key="4">
    <source>
        <dbReference type="ARBA" id="ARBA00022989"/>
    </source>
</evidence>
<evidence type="ECO:0000313" key="13">
    <source>
        <dbReference type="EMBL" id="EXJ16701.1"/>
    </source>
</evidence>
<keyword evidence="3 9" id="KW-0812">Transmembrane</keyword>
<dbReference type="PROSITE" id="PS50111">
    <property type="entry name" value="CHEMOTAXIS_TRANSDUC_2"/>
    <property type="match status" value="1"/>
</dbReference>
<evidence type="ECO:0000259" key="12">
    <source>
        <dbReference type="PROSITE" id="PS50885"/>
    </source>
</evidence>
<dbReference type="FunFam" id="1.10.287.950:FF:000001">
    <property type="entry name" value="Methyl-accepting chemotaxis sensory transducer"/>
    <property type="match status" value="1"/>
</dbReference>
<accession>W9VI60</accession>
<dbReference type="GO" id="GO:0006935">
    <property type="term" value="P:chemotaxis"/>
    <property type="evidence" value="ECO:0007669"/>
    <property type="project" value="UniProtKB-ARBA"/>
</dbReference>
<dbReference type="SUPFAM" id="SSF58104">
    <property type="entry name" value="Methyl-accepting chemotaxis protein (MCP) signaling domain"/>
    <property type="match status" value="1"/>
</dbReference>
<feature type="domain" description="Methyl-accepting transducer" evidence="10">
    <location>
        <begin position="265"/>
        <end position="501"/>
    </location>
</feature>
<evidence type="ECO:0000256" key="2">
    <source>
        <dbReference type="ARBA" id="ARBA00022519"/>
    </source>
</evidence>
<dbReference type="Proteomes" id="UP000019460">
    <property type="component" value="Unassembled WGS sequence"/>
</dbReference>
<dbReference type="OrthoDB" id="9781845at2"/>
<keyword evidence="4 9" id="KW-1133">Transmembrane helix</keyword>
<evidence type="ECO:0000259" key="11">
    <source>
        <dbReference type="PROSITE" id="PS50192"/>
    </source>
</evidence>
<evidence type="ECO:0000256" key="3">
    <source>
        <dbReference type="ARBA" id="ARBA00022692"/>
    </source>
</evidence>
<comment type="similarity">
    <text evidence="7">Belongs to the methyl-accepting chemotaxis (MCP) protein family.</text>
</comment>
<feature type="transmembrane region" description="Helical" evidence="9">
    <location>
        <begin position="188"/>
        <end position="207"/>
    </location>
</feature>
<organism evidence="13 14">
    <name type="scientific">Imhoffiella purpurea</name>
    <dbReference type="NCBI Taxonomy" id="1249627"/>
    <lineage>
        <taxon>Bacteria</taxon>
        <taxon>Pseudomonadati</taxon>
        <taxon>Pseudomonadota</taxon>
        <taxon>Gammaproteobacteria</taxon>
        <taxon>Chromatiales</taxon>
        <taxon>Chromatiaceae</taxon>
        <taxon>Imhoffiella</taxon>
    </lineage>
</organism>
<dbReference type="STRING" id="1249627.D779_3378"/>
<dbReference type="AlphaFoldDB" id="W9VI60"/>
<dbReference type="PROSITE" id="PS50192">
    <property type="entry name" value="T_SNARE"/>
    <property type="match status" value="1"/>
</dbReference>
<protein>
    <submittedName>
        <fullName evidence="13">Methyl-accepting chemotaxis sensory transducer</fullName>
    </submittedName>
</protein>
<evidence type="ECO:0000256" key="9">
    <source>
        <dbReference type="SAM" id="Phobius"/>
    </source>
</evidence>
<dbReference type="InterPro" id="IPR000727">
    <property type="entry name" value="T_SNARE_dom"/>
</dbReference>
<dbReference type="PANTHER" id="PTHR32089">
    <property type="entry name" value="METHYL-ACCEPTING CHEMOTAXIS PROTEIN MCPB"/>
    <property type="match status" value="1"/>
</dbReference>
<evidence type="ECO:0000259" key="10">
    <source>
        <dbReference type="PROSITE" id="PS50111"/>
    </source>
</evidence>
<sequence>MSVFGFGILARARLLFAVLGGLSLMAGLGAYYMAGHVQSALDEIVVKQDQIEQLSYEFRIDVVQIQQWLTDISATRGLNGLDDGFDKAREHYEQAGKTIELLESLYSQPDALPKDLRQALTDYYLAGQRMAHLYVEQGPEAGNQLMAGFDATAEVMGEKLDILLEHAKSEKLDAQLGLESQLRVATTVSWIATLLVAIALIGGQFALQRMLAPLAVLEGLTGRMAQKDFRGEISVCGNTEISRLGCAVMSLQQSLVRTFAQTAEDVGQIHGIMQRLRSVATGSFESITRERDEIDQMVTSITEMAATVQDVARNSAVASDSAADAKVDVRHSEEVMQTAMRSVQSLAEGVLSGAEAMSRLDADIEQIGSVVGVIRGVAEQTNLLALNAAIEAARAGEQGRGFAVVASEVRMLASRTQQSTQEIEGMIARIQQGSQAVTEAMSRDRDQAELMREQTAEVDTALKAIGRAVMTISDLLIQIATATEEQSQVAAEIDRGAHAIQGSVGQTAQGVSETADACERLKALVDELDREMAAYRFGPAEGRETS</sequence>
<keyword evidence="6 8" id="KW-0807">Transducer</keyword>
<evidence type="ECO:0000256" key="7">
    <source>
        <dbReference type="ARBA" id="ARBA00029447"/>
    </source>
</evidence>
<comment type="caution">
    <text evidence="13">The sequence shown here is derived from an EMBL/GenBank/DDBJ whole genome shotgun (WGS) entry which is preliminary data.</text>
</comment>
<feature type="transmembrane region" description="Helical" evidence="9">
    <location>
        <begin position="12"/>
        <end position="34"/>
    </location>
</feature>
<keyword evidence="2" id="KW-0997">Cell inner membrane</keyword>
<evidence type="ECO:0000256" key="8">
    <source>
        <dbReference type="PROSITE-ProRule" id="PRU00284"/>
    </source>
</evidence>
<dbReference type="RefSeq" id="WP_052347733.1">
    <property type="nucleotide sequence ID" value="NZ_AONC01000006.1"/>
</dbReference>
<evidence type="ECO:0000256" key="1">
    <source>
        <dbReference type="ARBA" id="ARBA00004429"/>
    </source>
</evidence>
<dbReference type="Pfam" id="PF00015">
    <property type="entry name" value="MCPsignal"/>
    <property type="match status" value="1"/>
</dbReference>
<dbReference type="GO" id="GO:0005886">
    <property type="term" value="C:plasma membrane"/>
    <property type="evidence" value="ECO:0007669"/>
    <property type="project" value="UniProtKB-SubCell"/>
</dbReference>
<dbReference type="GO" id="GO:0007165">
    <property type="term" value="P:signal transduction"/>
    <property type="evidence" value="ECO:0007669"/>
    <property type="project" value="UniProtKB-KW"/>
</dbReference>
<evidence type="ECO:0000256" key="6">
    <source>
        <dbReference type="ARBA" id="ARBA00023224"/>
    </source>
</evidence>
<feature type="domain" description="HAMP" evidence="12">
    <location>
        <begin position="208"/>
        <end position="260"/>
    </location>
</feature>
<proteinExistence type="inferred from homology"/>
<dbReference type="PROSITE" id="PS50885">
    <property type="entry name" value="HAMP"/>
    <property type="match status" value="1"/>
</dbReference>
<dbReference type="EMBL" id="AONC01000006">
    <property type="protein sequence ID" value="EXJ16701.1"/>
    <property type="molecule type" value="Genomic_DNA"/>
</dbReference>
<gene>
    <name evidence="13" type="ORF">D779_3378</name>
</gene>
<evidence type="ECO:0000256" key="5">
    <source>
        <dbReference type="ARBA" id="ARBA00023136"/>
    </source>
</evidence>
<dbReference type="Gene3D" id="1.10.287.950">
    <property type="entry name" value="Methyl-accepting chemotaxis protein"/>
    <property type="match status" value="1"/>
</dbReference>
<dbReference type="CDD" id="cd11386">
    <property type="entry name" value="MCP_signal"/>
    <property type="match status" value="1"/>
</dbReference>
<comment type="subcellular location">
    <subcellularLocation>
        <location evidence="1">Cell inner membrane</location>
        <topology evidence="1">Multi-pass membrane protein</topology>
    </subcellularLocation>
</comment>
<keyword evidence="5 9" id="KW-0472">Membrane</keyword>
<name>W9VI60_9GAMM</name>
<dbReference type="SMART" id="SM00283">
    <property type="entry name" value="MA"/>
    <property type="match status" value="1"/>
</dbReference>
<dbReference type="PANTHER" id="PTHR32089:SF119">
    <property type="entry name" value="METHYL-ACCEPTING CHEMOTAXIS PROTEIN CTPL"/>
    <property type="match status" value="1"/>
</dbReference>
<feature type="domain" description="T-SNARE coiled-coil homology" evidence="11">
    <location>
        <begin position="452"/>
        <end position="514"/>
    </location>
</feature>
<keyword evidence="14" id="KW-1185">Reference proteome</keyword>
<dbReference type="InterPro" id="IPR003660">
    <property type="entry name" value="HAMP_dom"/>
</dbReference>
<dbReference type="eggNOG" id="COG0840">
    <property type="taxonomic scope" value="Bacteria"/>
</dbReference>